<comment type="cofactor">
    <cofactor evidence="1">
        <name>L-ascorbate</name>
        <dbReference type="ChEBI" id="CHEBI:38290"/>
    </cofactor>
</comment>
<evidence type="ECO:0000313" key="8">
    <source>
        <dbReference type="EMBL" id="PKI79742.1"/>
    </source>
</evidence>
<dbReference type="PANTHER" id="PTHR10869">
    <property type="entry name" value="PROLYL 4-HYDROXYLASE ALPHA SUBUNIT"/>
    <property type="match status" value="1"/>
</dbReference>
<dbReference type="Pfam" id="PF13640">
    <property type="entry name" value="2OG-FeII_Oxy_3"/>
    <property type="match status" value="1"/>
</dbReference>
<name>A0A2N1IZM2_9BACT</name>
<dbReference type="InterPro" id="IPR045054">
    <property type="entry name" value="P4HA-like"/>
</dbReference>
<dbReference type="PROSITE" id="PS51471">
    <property type="entry name" value="FE2OG_OXY"/>
    <property type="match status" value="1"/>
</dbReference>
<keyword evidence="2" id="KW-0479">Metal-binding</keyword>
<keyword evidence="4" id="KW-0223">Dioxygenase</keyword>
<dbReference type="GO" id="GO:0031418">
    <property type="term" value="F:L-ascorbic acid binding"/>
    <property type="evidence" value="ECO:0007669"/>
    <property type="project" value="UniProtKB-KW"/>
</dbReference>
<dbReference type="InterPro" id="IPR044862">
    <property type="entry name" value="Pro_4_hyd_alph_FE2OG_OXY"/>
</dbReference>
<keyword evidence="3" id="KW-0847">Vitamin C</keyword>
<accession>A0A2N1IZM2</accession>
<dbReference type="Gene3D" id="2.60.120.620">
    <property type="entry name" value="q2cbj1_9rhob like domain"/>
    <property type="match status" value="1"/>
</dbReference>
<protein>
    <recommendedName>
        <fullName evidence="7">Fe2OG dioxygenase domain-containing protein</fullName>
    </recommendedName>
</protein>
<evidence type="ECO:0000256" key="1">
    <source>
        <dbReference type="ARBA" id="ARBA00001961"/>
    </source>
</evidence>
<keyword evidence="5" id="KW-0560">Oxidoreductase</keyword>
<dbReference type="EMBL" id="NXIF01000063">
    <property type="protein sequence ID" value="PKI79742.1"/>
    <property type="molecule type" value="Genomic_DNA"/>
</dbReference>
<dbReference type="PANTHER" id="PTHR10869:SF246">
    <property type="entry name" value="TRANSMEMBRANE PROLYL 4-HYDROXYLASE"/>
    <property type="match status" value="1"/>
</dbReference>
<evidence type="ECO:0000256" key="3">
    <source>
        <dbReference type="ARBA" id="ARBA00022896"/>
    </source>
</evidence>
<dbReference type="SMART" id="SM00702">
    <property type="entry name" value="P4Hc"/>
    <property type="match status" value="1"/>
</dbReference>
<dbReference type="OrthoDB" id="5347328at2"/>
<dbReference type="InterPro" id="IPR006620">
    <property type="entry name" value="Pro_4_hyd_alph"/>
</dbReference>
<dbReference type="RefSeq" id="WP_101185901.1">
    <property type="nucleotide sequence ID" value="NZ_CP031218.1"/>
</dbReference>
<reference evidence="8 9" key="1">
    <citation type="submission" date="2017-09" db="EMBL/GenBank/DDBJ databases">
        <title>Genomics of the genus Arcobacter.</title>
        <authorList>
            <person name="Perez-Cataluna A."/>
            <person name="Figueras M.J."/>
            <person name="Salas-Masso N."/>
        </authorList>
    </citation>
    <scope>NUCLEOTIDE SEQUENCE [LARGE SCALE GENOMIC DNA]</scope>
    <source>
        <strain evidence="8 9">DSM 18005</strain>
    </source>
</reference>
<proteinExistence type="predicted"/>
<evidence type="ECO:0000313" key="9">
    <source>
        <dbReference type="Proteomes" id="UP000233248"/>
    </source>
</evidence>
<evidence type="ECO:0000256" key="6">
    <source>
        <dbReference type="ARBA" id="ARBA00023004"/>
    </source>
</evidence>
<dbReference type="Proteomes" id="UP000233248">
    <property type="component" value="Unassembled WGS sequence"/>
</dbReference>
<keyword evidence="9" id="KW-1185">Reference proteome</keyword>
<evidence type="ECO:0000256" key="5">
    <source>
        <dbReference type="ARBA" id="ARBA00023002"/>
    </source>
</evidence>
<dbReference type="GO" id="GO:0051213">
    <property type="term" value="F:dioxygenase activity"/>
    <property type="evidence" value="ECO:0007669"/>
    <property type="project" value="UniProtKB-KW"/>
</dbReference>
<organism evidence="8 9">
    <name type="scientific">Malaciobacter halophilus</name>
    <dbReference type="NCBI Taxonomy" id="197482"/>
    <lineage>
        <taxon>Bacteria</taxon>
        <taxon>Pseudomonadati</taxon>
        <taxon>Campylobacterota</taxon>
        <taxon>Epsilonproteobacteria</taxon>
        <taxon>Campylobacterales</taxon>
        <taxon>Arcobacteraceae</taxon>
        <taxon>Malaciobacter</taxon>
    </lineage>
</organism>
<dbReference type="GO" id="GO:0016705">
    <property type="term" value="F:oxidoreductase activity, acting on paired donors, with incorporation or reduction of molecular oxygen"/>
    <property type="evidence" value="ECO:0007669"/>
    <property type="project" value="InterPro"/>
</dbReference>
<feature type="domain" description="Fe2OG dioxygenase" evidence="7">
    <location>
        <begin position="116"/>
        <end position="226"/>
    </location>
</feature>
<evidence type="ECO:0000256" key="2">
    <source>
        <dbReference type="ARBA" id="ARBA00022723"/>
    </source>
</evidence>
<dbReference type="GO" id="GO:0005506">
    <property type="term" value="F:iron ion binding"/>
    <property type="evidence" value="ECO:0007669"/>
    <property type="project" value="InterPro"/>
</dbReference>
<comment type="caution">
    <text evidence="8">The sequence shown here is derived from an EMBL/GenBank/DDBJ whole genome shotgun (WGS) entry which is preliminary data.</text>
</comment>
<gene>
    <name evidence="8" type="ORF">CP960_12920</name>
</gene>
<dbReference type="AlphaFoldDB" id="A0A2N1IZM2"/>
<evidence type="ECO:0000256" key="4">
    <source>
        <dbReference type="ARBA" id="ARBA00022964"/>
    </source>
</evidence>
<evidence type="ECO:0000259" key="7">
    <source>
        <dbReference type="PROSITE" id="PS51471"/>
    </source>
</evidence>
<sequence>MYQISNKIYCPKEIMQLQMPTKLLPNPYYDYPFLIIKDFFSKENLHQLNEILRVDKDVEQAKVRKKDINIIDRKIDKSIRQTKIHKLPHEFKTLYKKQFIFYQKQIEDYFSLALTTSTKPQVLEYTKGSFYKAHSDDSNMILKNSKLVGFTTVAHQRKLTTVLFLSDDYEGGELVFNYLYDENKNIIKLRANSGDMIVFLSNPVFTHEVLEVTSGNRFTLVQWHDALIN</sequence>
<dbReference type="KEGG" id="ahs:AHALO_0129"/>
<keyword evidence="6" id="KW-0408">Iron</keyword>
<dbReference type="InterPro" id="IPR005123">
    <property type="entry name" value="Oxoglu/Fe-dep_dioxygenase_dom"/>
</dbReference>